<reference evidence="2 3" key="1">
    <citation type="submission" date="2020-06" db="EMBL/GenBank/DDBJ databases">
        <title>Actinomadura xiongansis sp. nov., isolated from soil of Baiyangdian.</title>
        <authorList>
            <person name="Zhang X."/>
        </authorList>
    </citation>
    <scope>NUCLEOTIDE SEQUENCE [LARGE SCALE GENOMIC DNA]</scope>
    <source>
        <strain evidence="2 3">HBUM206468</strain>
    </source>
</reference>
<name>A0ABR7LXX4_9ACTN</name>
<gene>
    <name evidence="2" type="ORF">HKK74_28025</name>
</gene>
<feature type="region of interest" description="Disordered" evidence="1">
    <location>
        <begin position="55"/>
        <end position="96"/>
    </location>
</feature>
<evidence type="ECO:0000313" key="2">
    <source>
        <dbReference type="EMBL" id="MBC6469315.1"/>
    </source>
</evidence>
<protein>
    <recommendedName>
        <fullName evidence="4">DUF4189 domain-containing protein</fullName>
    </recommendedName>
</protein>
<evidence type="ECO:0000313" key="3">
    <source>
        <dbReference type="Proteomes" id="UP000805614"/>
    </source>
</evidence>
<sequence length="120" mass="12499">MSGRGVVFEVNGVSSEVGCVARFGFAACSTVLVAGVLMQGTAQAAQVSRPGVTRNAVVGKGDNDVDCNDSSVSGRANSVTANSPTKNKGLQNKSSNNSGREIIFQYGICKRGKNCKIRQR</sequence>
<evidence type="ECO:0008006" key="4">
    <source>
        <dbReference type="Google" id="ProtNLM"/>
    </source>
</evidence>
<accession>A0ABR7LXX4</accession>
<comment type="caution">
    <text evidence="2">The sequence shown here is derived from an EMBL/GenBank/DDBJ whole genome shotgun (WGS) entry which is preliminary data.</text>
</comment>
<evidence type="ECO:0000256" key="1">
    <source>
        <dbReference type="SAM" id="MobiDB-lite"/>
    </source>
</evidence>
<dbReference type="RefSeq" id="WP_187246355.1">
    <property type="nucleotide sequence ID" value="NZ_BAAAOK010000016.1"/>
</dbReference>
<dbReference type="EMBL" id="JABVEC010000025">
    <property type="protein sequence ID" value="MBC6469315.1"/>
    <property type="molecule type" value="Genomic_DNA"/>
</dbReference>
<keyword evidence="3" id="KW-1185">Reference proteome</keyword>
<organism evidence="2 3">
    <name type="scientific">Actinomadura alba</name>
    <dbReference type="NCBI Taxonomy" id="406431"/>
    <lineage>
        <taxon>Bacteria</taxon>
        <taxon>Bacillati</taxon>
        <taxon>Actinomycetota</taxon>
        <taxon>Actinomycetes</taxon>
        <taxon>Streptosporangiales</taxon>
        <taxon>Thermomonosporaceae</taxon>
        <taxon>Actinomadura</taxon>
    </lineage>
</organism>
<proteinExistence type="predicted"/>
<feature type="compositionally biased region" description="Polar residues" evidence="1">
    <location>
        <begin position="74"/>
        <end position="96"/>
    </location>
</feature>
<dbReference type="Proteomes" id="UP000805614">
    <property type="component" value="Unassembled WGS sequence"/>
</dbReference>